<dbReference type="Proteomes" id="UP000798662">
    <property type="component" value="Unassembled WGS sequence"/>
</dbReference>
<proteinExistence type="predicted"/>
<sequence>MTVEDGEDVLAPIDDEATLDALFPTAYSVMAENDWTLHRTAVRYYVLYALRPCRPGGAHCPGRGGDGILVVPDEAELAAVTPVIEDALEAQAELL</sequence>
<reference evidence="1" key="1">
    <citation type="submission" date="2019-11" db="EMBL/GenBank/DDBJ databases">
        <title>Nori genome reveals adaptations in red seaweeds to the harsh intertidal environment.</title>
        <authorList>
            <person name="Wang D."/>
            <person name="Mao Y."/>
        </authorList>
    </citation>
    <scope>NUCLEOTIDE SEQUENCE [LARGE SCALE GENOMIC DNA]</scope>
    <source>
        <tissue evidence="1">Gametophyte</tissue>
    </source>
</reference>
<comment type="caution">
    <text evidence="1">The sequence shown here is derived from an EMBL/GenBank/DDBJ whole genome shotgun (WGS) entry which is preliminary data.</text>
</comment>
<name>A0ABQ9T873_PYRYE</name>
<protein>
    <submittedName>
        <fullName evidence="1">Uncharacterized protein</fullName>
    </submittedName>
</protein>
<organism evidence="1 2">
    <name type="scientific">Pyropia yezoensis</name>
    <name type="common">Susabi-nori</name>
    <name type="synonym">Porphyra yezoensis</name>
    <dbReference type="NCBI Taxonomy" id="2788"/>
    <lineage>
        <taxon>Eukaryota</taxon>
        <taxon>Rhodophyta</taxon>
        <taxon>Bangiophyceae</taxon>
        <taxon>Bangiales</taxon>
        <taxon>Bangiaceae</taxon>
        <taxon>Pyropia</taxon>
    </lineage>
</organism>
<gene>
    <name evidence="1" type="ORF">I4F81_012930</name>
</gene>
<evidence type="ECO:0000313" key="1">
    <source>
        <dbReference type="EMBL" id="KAK1857371.1"/>
    </source>
</evidence>
<evidence type="ECO:0000313" key="2">
    <source>
        <dbReference type="Proteomes" id="UP000798662"/>
    </source>
</evidence>
<accession>A0ABQ9T873</accession>
<keyword evidence="2" id="KW-1185">Reference proteome</keyword>
<dbReference type="EMBL" id="WMLA01000014">
    <property type="protein sequence ID" value="KAK1857371.1"/>
    <property type="molecule type" value="Genomic_DNA"/>
</dbReference>